<dbReference type="SUPFAM" id="SSF49879">
    <property type="entry name" value="SMAD/FHA domain"/>
    <property type="match status" value="1"/>
</dbReference>
<evidence type="ECO:0000256" key="7">
    <source>
        <dbReference type="ARBA" id="ARBA00023306"/>
    </source>
</evidence>
<keyword evidence="5" id="KW-0234">DNA repair</keyword>
<dbReference type="Proteomes" id="UP000549394">
    <property type="component" value="Unassembled WGS sequence"/>
</dbReference>
<protein>
    <submittedName>
        <fullName evidence="11">DgyrCDS9864</fullName>
    </submittedName>
</protein>
<dbReference type="GO" id="GO:0005694">
    <property type="term" value="C:chromosome"/>
    <property type="evidence" value="ECO:0007669"/>
    <property type="project" value="UniProtKB-SubCell"/>
</dbReference>
<evidence type="ECO:0000256" key="4">
    <source>
        <dbReference type="ARBA" id="ARBA00022763"/>
    </source>
</evidence>
<dbReference type="PROSITE" id="PS50006">
    <property type="entry name" value="FHA_DOMAIN"/>
    <property type="match status" value="1"/>
</dbReference>
<dbReference type="InterPro" id="IPR040227">
    <property type="entry name" value="Nibrin-rel"/>
</dbReference>
<dbReference type="AlphaFoldDB" id="A0A7I8VZX3"/>
<dbReference type="GO" id="GO:0030870">
    <property type="term" value="C:Mre11 complex"/>
    <property type="evidence" value="ECO:0007669"/>
    <property type="project" value="InterPro"/>
</dbReference>
<dbReference type="Gene3D" id="3.40.50.10190">
    <property type="entry name" value="BRCT domain"/>
    <property type="match status" value="1"/>
</dbReference>
<dbReference type="Gene3D" id="2.60.200.20">
    <property type="match status" value="1"/>
</dbReference>
<evidence type="ECO:0000256" key="8">
    <source>
        <dbReference type="ARBA" id="ARBA00044757"/>
    </source>
</evidence>
<dbReference type="InterPro" id="IPR000253">
    <property type="entry name" value="FHA_dom"/>
</dbReference>
<comment type="similarity">
    <text evidence="8">Belongs to the Nibrin family.</text>
</comment>
<keyword evidence="7" id="KW-0131">Cell cycle</keyword>
<reference evidence="11 12" key="1">
    <citation type="submission" date="2020-08" db="EMBL/GenBank/DDBJ databases">
        <authorList>
            <person name="Hejnol A."/>
        </authorList>
    </citation>
    <scope>NUCLEOTIDE SEQUENCE [LARGE SCALE GENOMIC DNA]</scope>
</reference>
<evidence type="ECO:0000256" key="2">
    <source>
        <dbReference type="ARBA" id="ARBA00004286"/>
    </source>
</evidence>
<dbReference type="SUPFAM" id="SSF52113">
    <property type="entry name" value="BRCT domain"/>
    <property type="match status" value="1"/>
</dbReference>
<dbReference type="EMBL" id="CAJFCJ010000014">
    <property type="protein sequence ID" value="CAD5121341.1"/>
    <property type="molecule type" value="Genomic_DNA"/>
</dbReference>
<dbReference type="InterPro" id="IPR032429">
    <property type="entry name" value="Nibrin_BRCT2"/>
</dbReference>
<keyword evidence="3" id="KW-0158">Chromosome</keyword>
<evidence type="ECO:0000256" key="5">
    <source>
        <dbReference type="ARBA" id="ARBA00023204"/>
    </source>
</evidence>
<keyword evidence="6" id="KW-0539">Nucleus</keyword>
<feature type="region of interest" description="Disordered" evidence="9">
    <location>
        <begin position="357"/>
        <end position="383"/>
    </location>
</feature>
<dbReference type="InterPro" id="IPR008984">
    <property type="entry name" value="SMAD_FHA_dom_sf"/>
</dbReference>
<evidence type="ECO:0000313" key="11">
    <source>
        <dbReference type="EMBL" id="CAD5121341.1"/>
    </source>
</evidence>
<keyword evidence="12" id="KW-1185">Reference proteome</keyword>
<dbReference type="InterPro" id="IPR043014">
    <property type="entry name" value="Nibrin_BRCT2_sf"/>
</dbReference>
<dbReference type="PANTHER" id="PTHR12162:SF0">
    <property type="entry name" value="NIBRIN"/>
    <property type="match status" value="1"/>
</dbReference>
<dbReference type="GO" id="GO:0000724">
    <property type="term" value="P:double-strand break repair via homologous recombination"/>
    <property type="evidence" value="ECO:0007669"/>
    <property type="project" value="TreeGrafter"/>
</dbReference>
<evidence type="ECO:0000313" key="12">
    <source>
        <dbReference type="Proteomes" id="UP000549394"/>
    </source>
</evidence>
<dbReference type="PANTHER" id="PTHR12162">
    <property type="entry name" value="NIBRIN-RELATED"/>
    <property type="match status" value="1"/>
</dbReference>
<evidence type="ECO:0000259" key="10">
    <source>
        <dbReference type="PROSITE" id="PS50006"/>
    </source>
</evidence>
<dbReference type="OrthoDB" id="552194at2759"/>
<dbReference type="Gene3D" id="3.40.50.10980">
    <property type="entry name" value="Nibrin, BRCT2 domain"/>
    <property type="match status" value="1"/>
</dbReference>
<feature type="compositionally biased region" description="Polar residues" evidence="9">
    <location>
        <begin position="357"/>
        <end position="366"/>
    </location>
</feature>
<feature type="compositionally biased region" description="Polar residues" evidence="9">
    <location>
        <begin position="440"/>
        <end position="449"/>
    </location>
</feature>
<feature type="region of interest" description="Disordered" evidence="9">
    <location>
        <begin position="417"/>
        <end position="464"/>
    </location>
</feature>
<comment type="caution">
    <text evidence="11">The sequence shown here is derived from an EMBL/GenBank/DDBJ whole genome shotgun (WGS) entry which is preliminary data.</text>
</comment>
<organism evidence="11 12">
    <name type="scientific">Dimorphilus gyrociliatus</name>
    <dbReference type="NCBI Taxonomy" id="2664684"/>
    <lineage>
        <taxon>Eukaryota</taxon>
        <taxon>Metazoa</taxon>
        <taxon>Spiralia</taxon>
        <taxon>Lophotrochozoa</taxon>
        <taxon>Annelida</taxon>
        <taxon>Polychaeta</taxon>
        <taxon>Polychaeta incertae sedis</taxon>
        <taxon>Dinophilidae</taxon>
        <taxon>Dimorphilus</taxon>
    </lineage>
</organism>
<dbReference type="Pfam" id="PF16508">
    <property type="entry name" value="NIBRIN_BRCT_II"/>
    <property type="match status" value="1"/>
</dbReference>
<name>A0A7I8VZX3_9ANNE</name>
<dbReference type="GO" id="GO:0003684">
    <property type="term" value="F:damaged DNA binding"/>
    <property type="evidence" value="ECO:0007669"/>
    <property type="project" value="TreeGrafter"/>
</dbReference>
<keyword evidence="4" id="KW-0227">DNA damage</keyword>
<gene>
    <name evidence="11" type="ORF">DGYR_LOCUS9304</name>
</gene>
<feature type="domain" description="FHA" evidence="10">
    <location>
        <begin position="31"/>
        <end position="87"/>
    </location>
</feature>
<comment type="subcellular location">
    <subcellularLocation>
        <location evidence="2">Chromosome</location>
    </subcellularLocation>
    <subcellularLocation>
        <location evidence="1">Nucleus</location>
    </subcellularLocation>
</comment>
<proteinExistence type="inferred from homology"/>
<dbReference type="SMART" id="SM00292">
    <property type="entry name" value="BRCT"/>
    <property type="match status" value="1"/>
</dbReference>
<dbReference type="CDD" id="cd17741">
    <property type="entry name" value="BRCT_nibrin"/>
    <property type="match status" value="1"/>
</dbReference>
<evidence type="ECO:0000256" key="3">
    <source>
        <dbReference type="ARBA" id="ARBA00022454"/>
    </source>
</evidence>
<sequence>MWSIHSLPNKYTRSNVEGEKVCYHLFTNKEYKLGRSPNCDLSFPENKAMSREHATLTLKFNRNEINNSKIFPIIKFMDKSTSGTMFQPKNKTIKGGEIDIAEPTVFWIGKSSYKIVYEPFVICPSGLNFEEKRIVENDILTLGGHMVNEWSSDVTHCLSNKIILTKKVVCALASGKPIVQRSFITKLMQDFHLKNSESPDPREHLPKFVAVNLQEMGVKPVDCSENLKRNNLLRGWKFFLMSKNQKSLLANALKELDAKVVIVESENDAKLLCQEIEKPKTCVLGVDVSKIESTAVKNMYPLIRKKLNDLGKRFITDSDVAMAMIKCDPMGYCDPNLPAQSQLQTNSEQSQFNVFVNTKSSSTGSPPTRKRPSESFEETISKRSRISSDTASIKLENTFESTKSSISVFKDSDINTEKDATQSRRSSKRHFDENEENSTESDIVQSSIPWPSPIQRQESKVVSPPRKVKKVERIIDTKSEKRTEIVQNDDIGKFKMLESTNKWLSKKRVPNNCKYVPENDDLQNVDGDLFTVKSASLVRDIEKRRKKVVKGKNYVLPEVIGLSDMVKHTVKTIEDLSTVGTSKQQYLDNDSASQKVSELFN</sequence>
<evidence type="ECO:0000256" key="9">
    <source>
        <dbReference type="SAM" id="MobiDB-lite"/>
    </source>
</evidence>
<dbReference type="Pfam" id="PF00498">
    <property type="entry name" value="FHA"/>
    <property type="match status" value="1"/>
</dbReference>
<evidence type="ECO:0000256" key="6">
    <source>
        <dbReference type="ARBA" id="ARBA00023242"/>
    </source>
</evidence>
<dbReference type="InterPro" id="IPR001357">
    <property type="entry name" value="BRCT_dom"/>
</dbReference>
<accession>A0A7I8VZX3</accession>
<dbReference type="GO" id="GO:0007095">
    <property type="term" value="P:mitotic G2 DNA damage checkpoint signaling"/>
    <property type="evidence" value="ECO:0007669"/>
    <property type="project" value="InterPro"/>
</dbReference>
<dbReference type="InterPro" id="IPR036420">
    <property type="entry name" value="BRCT_dom_sf"/>
</dbReference>
<evidence type="ECO:0000256" key="1">
    <source>
        <dbReference type="ARBA" id="ARBA00004123"/>
    </source>
</evidence>